<dbReference type="InterPro" id="IPR003488">
    <property type="entry name" value="DprA"/>
</dbReference>
<feature type="domain" description="DprA winged helix" evidence="3">
    <location>
        <begin position="312"/>
        <end position="372"/>
    </location>
</feature>
<evidence type="ECO:0000313" key="5">
    <source>
        <dbReference type="Proteomes" id="UP001164965"/>
    </source>
</evidence>
<dbReference type="InterPro" id="IPR041614">
    <property type="entry name" value="DprA_WH"/>
</dbReference>
<proteinExistence type="inferred from homology"/>
<dbReference type="PANTHER" id="PTHR43022">
    <property type="entry name" value="PROTEIN SMF"/>
    <property type="match status" value="1"/>
</dbReference>
<dbReference type="RefSeq" id="WP_265383831.1">
    <property type="nucleotide sequence ID" value="NZ_CP110615.1"/>
</dbReference>
<feature type="domain" description="Smf/DprA SLOG" evidence="2">
    <location>
        <begin position="79"/>
        <end position="300"/>
    </location>
</feature>
<reference evidence="4" key="1">
    <citation type="submission" date="2022-10" db="EMBL/GenBank/DDBJ databases">
        <title>Rhodococcus sp.75.</title>
        <authorList>
            <person name="Sun M."/>
        </authorList>
    </citation>
    <scope>NUCLEOTIDE SEQUENCE</scope>
    <source>
        <strain evidence="4">75</strain>
    </source>
</reference>
<dbReference type="Gene3D" id="3.40.50.450">
    <property type="match status" value="1"/>
</dbReference>
<organism evidence="4 5">
    <name type="scientific">Rhodococcus antarcticus</name>
    <dbReference type="NCBI Taxonomy" id="2987751"/>
    <lineage>
        <taxon>Bacteria</taxon>
        <taxon>Bacillati</taxon>
        <taxon>Actinomycetota</taxon>
        <taxon>Actinomycetes</taxon>
        <taxon>Mycobacteriales</taxon>
        <taxon>Nocardiaceae</taxon>
        <taxon>Rhodococcus</taxon>
    </lineage>
</organism>
<dbReference type="SUPFAM" id="SSF102405">
    <property type="entry name" value="MCP/YpsA-like"/>
    <property type="match status" value="1"/>
</dbReference>
<dbReference type="InterPro" id="IPR057666">
    <property type="entry name" value="DrpA_SLOG"/>
</dbReference>
<evidence type="ECO:0000259" key="2">
    <source>
        <dbReference type="Pfam" id="PF02481"/>
    </source>
</evidence>
<protein>
    <submittedName>
        <fullName evidence="4">DNA-processing protein DprA</fullName>
    </submittedName>
</protein>
<dbReference type="Pfam" id="PF17782">
    <property type="entry name" value="WHD_DprA"/>
    <property type="match status" value="1"/>
</dbReference>
<name>A0ABY6P252_9NOCA</name>
<evidence type="ECO:0000259" key="3">
    <source>
        <dbReference type="Pfam" id="PF17782"/>
    </source>
</evidence>
<gene>
    <name evidence="4" type="primary">dprA</name>
    <name evidence="4" type="ORF">RHODO2019_04560</name>
</gene>
<evidence type="ECO:0000313" key="4">
    <source>
        <dbReference type="EMBL" id="UZJ25727.1"/>
    </source>
</evidence>
<accession>A0ABY6P252</accession>
<dbReference type="NCBIfam" id="TIGR00732">
    <property type="entry name" value="dprA"/>
    <property type="match status" value="1"/>
</dbReference>
<evidence type="ECO:0000256" key="1">
    <source>
        <dbReference type="ARBA" id="ARBA00006525"/>
    </source>
</evidence>
<sequence>MSAPTAAGRQAWAYLSRVVEAPTAALHALLAEHGAERAAALVRTRQVPPGLRRSTEARHHLDTAEADLARAGALGGRLVTPEDAEWPGWKLHPFATTVPAPRQVPVLPVALWVRGPARLDEVTDRAVSVVGTRDVSGYGEHVTAELCHDLAADGWTVVSGAAYGVDGAAHRAALTAGGPTVAVLGCGIDRAYPAGHAALLARIAEVGLVVSEHPPGTTAAGYRFLARNRLVAGLGDGVLVVEAGWRSGARSTARWARELARPAMAVPGPVTSLGSTGCHQMIRTGEAELVTTAAEVVEHVGRVGELAEVSTSPPRPLDGVDAALRPVLEALPRRGSASPQQISESSGVPLDAVRAALPELELDRHVVRTEDGWSLRRGAGA</sequence>
<dbReference type="EMBL" id="CP110615">
    <property type="protein sequence ID" value="UZJ25727.1"/>
    <property type="molecule type" value="Genomic_DNA"/>
</dbReference>
<keyword evidence="5" id="KW-1185">Reference proteome</keyword>
<dbReference type="Proteomes" id="UP001164965">
    <property type="component" value="Chromosome"/>
</dbReference>
<comment type="similarity">
    <text evidence="1">Belongs to the DprA/Smf family.</text>
</comment>
<dbReference type="PANTHER" id="PTHR43022:SF1">
    <property type="entry name" value="PROTEIN SMF"/>
    <property type="match status" value="1"/>
</dbReference>
<dbReference type="Pfam" id="PF02481">
    <property type="entry name" value="DNA_processg_A"/>
    <property type="match status" value="1"/>
</dbReference>